<organism evidence="4">
    <name type="scientific">Micromonas commoda virus</name>
    <dbReference type="NCBI Taxonomy" id="3057169"/>
    <lineage>
        <taxon>Viruses</taxon>
        <taxon>Varidnaviria</taxon>
        <taxon>Bamfordvirae</taxon>
        <taxon>Nucleocytoviricota</taxon>
        <taxon>Megaviricetes</taxon>
        <taxon>Algavirales</taxon>
        <taxon>Phycodnaviridae</taxon>
    </lineage>
</organism>
<dbReference type="InterPro" id="IPR022312">
    <property type="entry name" value="DNA_pol_X"/>
</dbReference>
<dbReference type="InterPro" id="IPR010996">
    <property type="entry name" value="HHH_MUS81"/>
</dbReference>
<dbReference type="GO" id="GO:0003887">
    <property type="term" value="F:DNA-directed DNA polymerase activity"/>
    <property type="evidence" value="ECO:0007669"/>
    <property type="project" value="InterPro"/>
</dbReference>
<evidence type="ECO:0000256" key="2">
    <source>
        <dbReference type="SAM" id="MobiDB-lite"/>
    </source>
</evidence>
<keyword evidence="1" id="KW-0175">Coiled coil</keyword>
<feature type="domain" description="Crossover junction endonuclease MUS81-like HHH" evidence="3">
    <location>
        <begin position="69"/>
        <end position="134"/>
    </location>
</feature>
<dbReference type="SUPFAM" id="SSF47802">
    <property type="entry name" value="DNA polymerase beta, N-terminal domain-like"/>
    <property type="match status" value="2"/>
</dbReference>
<evidence type="ECO:0000259" key="3">
    <source>
        <dbReference type="Pfam" id="PF14716"/>
    </source>
</evidence>
<name>A0AAU7YMZ3_9PHYC</name>
<evidence type="ECO:0000256" key="1">
    <source>
        <dbReference type="SAM" id="Coils"/>
    </source>
</evidence>
<feature type="domain" description="Crossover junction endonuclease MUS81-like HHH" evidence="3">
    <location>
        <begin position="170"/>
        <end position="239"/>
    </location>
</feature>
<dbReference type="GO" id="GO:0006281">
    <property type="term" value="P:DNA repair"/>
    <property type="evidence" value="ECO:0007669"/>
    <property type="project" value="InterPro"/>
</dbReference>
<accession>A0AAU7YMZ3</accession>
<feature type="coiled-coil region" evidence="1">
    <location>
        <begin position="11"/>
        <end position="52"/>
    </location>
</feature>
<dbReference type="PANTHER" id="PTHR11276">
    <property type="entry name" value="DNA POLYMERASE TYPE-X FAMILY MEMBER"/>
    <property type="match status" value="1"/>
</dbReference>
<dbReference type="InterPro" id="IPR027421">
    <property type="entry name" value="DNA_pol_lamdba_lyase_dom_sf"/>
</dbReference>
<dbReference type="EMBL" id="PP911589">
    <property type="protein sequence ID" value="XCA47408.1"/>
    <property type="molecule type" value="Genomic_DNA"/>
</dbReference>
<feature type="region of interest" description="Disordered" evidence="2">
    <location>
        <begin position="141"/>
        <end position="162"/>
    </location>
</feature>
<sequence>MMRISSVTDYILKLEKLNQESREKIDSLKELFLKSEEEKVKALRELNELKQKPTVSHVTLIPDETCPMNEEIANHLMLISLKESDVYKARAYKNAAEIIAKLTYEVTDGISCAKRTKGIGPSIAAKIDEFLDNYYNSEDDSDYDSDAESVASNDTGSFYSTDDEEDVIDTNEYIADELIILASKQGEDPFRARAYTKAAKIIRDLDFEVTCGADVYEGDKKLPGIGKSIAKKIDEILHTI</sequence>
<dbReference type="Gene3D" id="1.10.150.110">
    <property type="entry name" value="DNA polymerase beta, N-terminal domain-like"/>
    <property type="match status" value="2"/>
</dbReference>
<proteinExistence type="predicted"/>
<dbReference type="Pfam" id="PF14716">
    <property type="entry name" value="HHH_8"/>
    <property type="match status" value="2"/>
</dbReference>
<evidence type="ECO:0000313" key="4">
    <source>
        <dbReference type="EMBL" id="XCA47408.1"/>
    </source>
</evidence>
<dbReference type="PANTHER" id="PTHR11276:SF28">
    <property type="entry name" value="DNA POLYMERASE LAMBDA"/>
    <property type="match status" value="1"/>
</dbReference>
<reference evidence="4" key="1">
    <citation type="submission" date="2024-06" db="EMBL/GenBank/DDBJ databases">
        <title>Evidence of context-dependent and transient costs of resisting viral infection in isolates of the marine microalga Micromonas sp. (class Mamiellophyceae).</title>
        <authorList>
            <person name="Bedi de Silva A."/>
            <person name="Schvarcz C.R."/>
            <person name="Steward G.R."/>
            <person name="Edwards K.F."/>
        </authorList>
    </citation>
    <scope>NUCLEOTIDE SEQUENCE</scope>
    <source>
        <strain evidence="4">McV-KB2</strain>
    </source>
</reference>
<dbReference type="GO" id="GO:0003677">
    <property type="term" value="F:DNA binding"/>
    <property type="evidence" value="ECO:0007669"/>
    <property type="project" value="InterPro"/>
</dbReference>
<protein>
    <recommendedName>
        <fullName evidence="3">Crossover junction endonuclease MUS81-like HHH domain-containing protein</fullName>
    </recommendedName>
</protein>